<dbReference type="Pfam" id="PF03466">
    <property type="entry name" value="LysR_substrate"/>
    <property type="match status" value="1"/>
</dbReference>
<dbReference type="PANTHER" id="PTHR30126:SF40">
    <property type="entry name" value="HTH-TYPE TRANSCRIPTIONAL REGULATOR GLTR"/>
    <property type="match status" value="1"/>
</dbReference>
<comment type="similarity">
    <text evidence="1">Belongs to the LysR transcriptional regulatory family.</text>
</comment>
<accession>A0A422QWI3</accession>
<sequence>MRNRIDMKTLQAFITVAREGNVSRAADILCLTQPAVSLQLRKLAQDTGLELSQRTPKGLDLTADGKVLMVKAEQVLGALAEFGQTAQRLTHVVGGQLRVGTVVDPSFIRLGTFLSELVEAAPELRTQLVHGMSGEILLKILREELDIGYFLGTLDDIAIVAGSGAVEKKGGVAYRELTRFRYRILAPARWESRVHGLGWAELARLPWIGTPRESVHHRLLLRVLEPLGIRQNCVTLADQEMSMLALVRSGVGLCLSRESIALHEQQAHGLVIVEDHELEASLAFISLQRRSAETQVELARRIMMRVWNIDA</sequence>
<evidence type="ECO:0000256" key="4">
    <source>
        <dbReference type="ARBA" id="ARBA00023163"/>
    </source>
</evidence>
<dbReference type="InterPro" id="IPR036388">
    <property type="entry name" value="WH-like_DNA-bd_sf"/>
</dbReference>
<dbReference type="CDD" id="cd05466">
    <property type="entry name" value="PBP2_LTTR_substrate"/>
    <property type="match status" value="1"/>
</dbReference>
<dbReference type="Proteomes" id="UP000238137">
    <property type="component" value="Unassembled WGS sequence"/>
</dbReference>
<dbReference type="AlphaFoldDB" id="A0A422QWI3"/>
<comment type="caution">
    <text evidence="6">The sequence shown here is derived from an EMBL/GenBank/DDBJ whole genome shotgun (WGS) entry which is preliminary data.</text>
</comment>
<name>A0A422QWI3_9RHOB</name>
<dbReference type="InterPro" id="IPR005119">
    <property type="entry name" value="LysR_subst-bd"/>
</dbReference>
<gene>
    <name evidence="6" type="ORF">A7A09_010450</name>
</gene>
<keyword evidence="3" id="KW-0238">DNA-binding</keyword>
<organism evidence="6 7">
    <name type="scientific">Paracoccus methylarcula</name>
    <dbReference type="NCBI Taxonomy" id="72022"/>
    <lineage>
        <taxon>Bacteria</taxon>
        <taxon>Pseudomonadati</taxon>
        <taxon>Pseudomonadota</taxon>
        <taxon>Alphaproteobacteria</taxon>
        <taxon>Rhodobacterales</taxon>
        <taxon>Paracoccaceae</taxon>
        <taxon>Paracoccus</taxon>
    </lineage>
</organism>
<keyword evidence="2" id="KW-0805">Transcription regulation</keyword>
<proteinExistence type="inferred from homology"/>
<evidence type="ECO:0000256" key="2">
    <source>
        <dbReference type="ARBA" id="ARBA00023015"/>
    </source>
</evidence>
<keyword evidence="4" id="KW-0804">Transcription</keyword>
<dbReference type="PANTHER" id="PTHR30126">
    <property type="entry name" value="HTH-TYPE TRANSCRIPTIONAL REGULATOR"/>
    <property type="match status" value="1"/>
</dbReference>
<dbReference type="EMBL" id="PXNQ02000006">
    <property type="protein sequence ID" value="RNF34325.1"/>
    <property type="molecule type" value="Genomic_DNA"/>
</dbReference>
<evidence type="ECO:0000256" key="3">
    <source>
        <dbReference type="ARBA" id="ARBA00023125"/>
    </source>
</evidence>
<dbReference type="Gene3D" id="1.10.10.10">
    <property type="entry name" value="Winged helix-like DNA-binding domain superfamily/Winged helix DNA-binding domain"/>
    <property type="match status" value="1"/>
</dbReference>
<evidence type="ECO:0000313" key="7">
    <source>
        <dbReference type="Proteomes" id="UP000238137"/>
    </source>
</evidence>
<dbReference type="InterPro" id="IPR036390">
    <property type="entry name" value="WH_DNA-bd_sf"/>
</dbReference>
<reference evidence="6" key="1">
    <citation type="submission" date="2018-05" db="EMBL/GenBank/DDBJ databases">
        <title>Reclassification of Methylarcula marina and Methylarcula terricola as Paracoccus methylarcula sp.nov., comb.nov. and Paracoccus terricola comb.nov.</title>
        <authorList>
            <person name="Shmareva M.N."/>
            <person name="Doronina N.V."/>
            <person name="Vasilenko O.V."/>
            <person name="Tarlachkov S.V."/>
            <person name="Trotsenko Y.A."/>
        </authorList>
    </citation>
    <scope>NUCLEOTIDE SEQUENCE [LARGE SCALE GENOMIC DNA]</scope>
    <source>
        <strain evidence="6">VKM B-2159</strain>
    </source>
</reference>
<dbReference type="SUPFAM" id="SSF53850">
    <property type="entry name" value="Periplasmic binding protein-like II"/>
    <property type="match status" value="1"/>
</dbReference>
<dbReference type="PROSITE" id="PS50931">
    <property type="entry name" value="HTH_LYSR"/>
    <property type="match status" value="1"/>
</dbReference>
<dbReference type="InterPro" id="IPR000847">
    <property type="entry name" value="LysR_HTH_N"/>
</dbReference>
<dbReference type="GO" id="GO:0000976">
    <property type="term" value="F:transcription cis-regulatory region binding"/>
    <property type="evidence" value="ECO:0007669"/>
    <property type="project" value="TreeGrafter"/>
</dbReference>
<dbReference type="RefSeq" id="WP_106691369.1">
    <property type="nucleotide sequence ID" value="NZ_PXNQ02000006.1"/>
</dbReference>
<feature type="domain" description="HTH lysR-type" evidence="5">
    <location>
        <begin position="5"/>
        <end position="62"/>
    </location>
</feature>
<dbReference type="OrthoDB" id="9814165at2"/>
<keyword evidence="7" id="KW-1185">Reference proteome</keyword>
<evidence type="ECO:0000256" key="1">
    <source>
        <dbReference type="ARBA" id="ARBA00009437"/>
    </source>
</evidence>
<evidence type="ECO:0000313" key="6">
    <source>
        <dbReference type="EMBL" id="RNF34325.1"/>
    </source>
</evidence>
<protein>
    <submittedName>
        <fullName evidence="6">LysR family transcriptional regulator</fullName>
    </submittedName>
</protein>
<dbReference type="Pfam" id="PF00126">
    <property type="entry name" value="HTH_1"/>
    <property type="match status" value="1"/>
</dbReference>
<dbReference type="Gene3D" id="3.40.190.10">
    <property type="entry name" value="Periplasmic binding protein-like II"/>
    <property type="match status" value="2"/>
</dbReference>
<dbReference type="GO" id="GO:0003700">
    <property type="term" value="F:DNA-binding transcription factor activity"/>
    <property type="evidence" value="ECO:0007669"/>
    <property type="project" value="InterPro"/>
</dbReference>
<dbReference type="SUPFAM" id="SSF46785">
    <property type="entry name" value="Winged helix' DNA-binding domain"/>
    <property type="match status" value="1"/>
</dbReference>
<evidence type="ECO:0000259" key="5">
    <source>
        <dbReference type="PROSITE" id="PS50931"/>
    </source>
</evidence>